<feature type="non-terminal residue" evidence="2">
    <location>
        <position position="176"/>
    </location>
</feature>
<dbReference type="InterPro" id="IPR028278">
    <property type="entry name" value="MRI"/>
</dbReference>
<dbReference type="Proteomes" id="UP000700334">
    <property type="component" value="Unassembled WGS sequence"/>
</dbReference>
<feature type="region of interest" description="Disordered" evidence="1">
    <location>
        <begin position="97"/>
        <end position="164"/>
    </location>
</feature>
<dbReference type="GO" id="GO:0005634">
    <property type="term" value="C:nucleus"/>
    <property type="evidence" value="ECO:0007669"/>
    <property type="project" value="TreeGrafter"/>
</dbReference>
<evidence type="ECO:0000313" key="2">
    <source>
        <dbReference type="EMBL" id="KAG8523362.1"/>
    </source>
</evidence>
<gene>
    <name evidence="2" type="ORF">J0S82_014219</name>
</gene>
<proteinExistence type="predicted"/>
<dbReference type="PANTHER" id="PTHR14566:SF0">
    <property type="entry name" value="CELL CYCLE REGULATOR OF NON-HOMOLOGOUS END JOINING"/>
    <property type="match status" value="1"/>
</dbReference>
<dbReference type="AlphaFoldDB" id="A0A8J6ATL4"/>
<dbReference type="GO" id="GO:0005737">
    <property type="term" value="C:cytoplasm"/>
    <property type="evidence" value="ECO:0007669"/>
    <property type="project" value="TreeGrafter"/>
</dbReference>
<dbReference type="Pfam" id="PF15325">
    <property type="entry name" value="MRI"/>
    <property type="match status" value="1"/>
</dbReference>
<accession>A0A8J6ATL4</accession>
<reference evidence="2" key="1">
    <citation type="journal article" date="2021" name="Evol. Appl.">
        <title>The genome of the Pyrenean desman and the effects of bottlenecks and inbreeding on the genomic landscape of an endangered species.</title>
        <authorList>
            <person name="Escoda L."/>
            <person name="Castresana J."/>
        </authorList>
    </citation>
    <scope>NUCLEOTIDE SEQUENCE</scope>
    <source>
        <strain evidence="2">IBE-C5619</strain>
    </source>
</reference>
<evidence type="ECO:0000256" key="1">
    <source>
        <dbReference type="SAM" id="MobiDB-lite"/>
    </source>
</evidence>
<name>A0A8J6ATL4_GALPY</name>
<dbReference type="GO" id="GO:0006303">
    <property type="term" value="P:double-strand break repair via nonhomologous end joining"/>
    <property type="evidence" value="ECO:0007669"/>
    <property type="project" value="TreeGrafter"/>
</dbReference>
<evidence type="ECO:0000313" key="3">
    <source>
        <dbReference type="Proteomes" id="UP000700334"/>
    </source>
</evidence>
<keyword evidence="3" id="KW-1185">Reference proteome</keyword>
<feature type="compositionally biased region" description="Low complexity" evidence="1">
    <location>
        <begin position="110"/>
        <end position="127"/>
    </location>
</feature>
<dbReference type="GO" id="GO:2001033">
    <property type="term" value="P:negative regulation of double-strand break repair via nonhomologous end joining"/>
    <property type="evidence" value="ECO:0007669"/>
    <property type="project" value="InterPro"/>
</dbReference>
<dbReference type="EMBL" id="JAGFMF010011412">
    <property type="protein sequence ID" value="KAG8523362.1"/>
    <property type="molecule type" value="Genomic_DNA"/>
</dbReference>
<protein>
    <submittedName>
        <fullName evidence="2">Cell cycle regulator of non-homologous end joining</fullName>
    </submittedName>
</protein>
<dbReference type="PANTHER" id="PTHR14566">
    <property type="entry name" value="CELL CYCLE REGULATOR OF NON-HOMOLOGOUS END JOINING"/>
    <property type="match status" value="1"/>
</dbReference>
<sequence length="176" mass="19034">KREMEELKSSTKKRVLPSWMTAQETQKSTGQAINPKRRRTVAAAAKGDIRYRWHLPGSQQVGVVWGISTVYCMNEAELVDVALGILTEGQKQEKLLEQPFLAGADRPELSHTSSQSPSASSSPSSPGRSEDEDNGEDALPPGLSPSQGSGGSVSASSRSPGEDEDVLKYVREIFFS</sequence>
<dbReference type="OrthoDB" id="9666314at2759"/>
<feature type="compositionally biased region" description="Low complexity" evidence="1">
    <location>
        <begin position="140"/>
        <end position="159"/>
    </location>
</feature>
<organism evidence="2 3">
    <name type="scientific">Galemys pyrenaicus</name>
    <name type="common">Iberian desman</name>
    <name type="synonym">Pyrenean desman</name>
    <dbReference type="NCBI Taxonomy" id="202257"/>
    <lineage>
        <taxon>Eukaryota</taxon>
        <taxon>Metazoa</taxon>
        <taxon>Chordata</taxon>
        <taxon>Craniata</taxon>
        <taxon>Vertebrata</taxon>
        <taxon>Euteleostomi</taxon>
        <taxon>Mammalia</taxon>
        <taxon>Eutheria</taxon>
        <taxon>Laurasiatheria</taxon>
        <taxon>Eulipotyphla</taxon>
        <taxon>Talpidae</taxon>
        <taxon>Galemys</taxon>
    </lineage>
</organism>
<comment type="caution">
    <text evidence="2">The sequence shown here is derived from an EMBL/GenBank/DDBJ whole genome shotgun (WGS) entry which is preliminary data.</text>
</comment>